<feature type="compositionally biased region" description="Low complexity" evidence="1">
    <location>
        <begin position="47"/>
        <end position="60"/>
    </location>
</feature>
<dbReference type="GO" id="GO:0005576">
    <property type="term" value="C:extracellular region"/>
    <property type="evidence" value="ECO:0007669"/>
    <property type="project" value="InterPro"/>
</dbReference>
<feature type="compositionally biased region" description="Low complexity" evidence="1">
    <location>
        <begin position="79"/>
        <end position="90"/>
    </location>
</feature>
<evidence type="ECO:0000259" key="3">
    <source>
        <dbReference type="SMART" id="SM00198"/>
    </source>
</evidence>
<dbReference type="InterPro" id="IPR014044">
    <property type="entry name" value="CAP_dom"/>
</dbReference>
<dbReference type="OrthoDB" id="337038at2759"/>
<feature type="signal peptide" evidence="2">
    <location>
        <begin position="1"/>
        <end position="17"/>
    </location>
</feature>
<evidence type="ECO:0000256" key="2">
    <source>
        <dbReference type="SAM" id="SignalP"/>
    </source>
</evidence>
<sequence length="329" mass="33932">MRASLAFTAAFVAGALAGPIVKREDEVTVIDVDTTVDVVYTTVYGSPSSASAAATTTETPASPPQSEHKWQWGWTRSWTVSSSAPTSTSAPAPPPPTTSAVAVESSSSSEAAPVTSAPASTASSAPLPTDSMASAAVVRHNDHRRNHTDTVDVAWDADLAATAQDVANMCNWTHVTTANGGGYGQNYGASPSGSTIEDAIEMWYSETTMFPDSYYGQLSPANRGCTVEADGSFSCPEYGHFTQMIWKASTKIGCAIADCSGGYVGGTDSAAPSGSEDPVFQVCNYSPAGNVNPTLTSEQEGEASMLAWASSVGYPDNLAKPTGLPPVSS</sequence>
<evidence type="ECO:0000256" key="1">
    <source>
        <dbReference type="SAM" id="MobiDB-lite"/>
    </source>
</evidence>
<feature type="chain" id="PRO_5025684969" evidence="2">
    <location>
        <begin position="18"/>
        <end position="329"/>
    </location>
</feature>
<feature type="compositionally biased region" description="Low complexity" evidence="1">
    <location>
        <begin position="98"/>
        <end position="126"/>
    </location>
</feature>
<accession>A0A6A6HF03</accession>
<keyword evidence="5" id="KW-1185">Reference proteome</keyword>
<keyword evidence="2" id="KW-0732">Signal</keyword>
<proteinExistence type="predicted"/>
<dbReference type="PRINTS" id="PR00837">
    <property type="entry name" value="V5TPXLIKE"/>
</dbReference>
<dbReference type="InterPro" id="IPR001283">
    <property type="entry name" value="CRISP-related"/>
</dbReference>
<dbReference type="Pfam" id="PF00188">
    <property type="entry name" value="CAP"/>
    <property type="match status" value="1"/>
</dbReference>
<dbReference type="PRINTS" id="PR00838">
    <property type="entry name" value="V5ALLERGEN"/>
</dbReference>
<protein>
    <submittedName>
        <fullName evidence="4">PR-1-like protein</fullName>
    </submittedName>
</protein>
<dbReference type="InterPro" id="IPR002413">
    <property type="entry name" value="V5_allergen-like"/>
</dbReference>
<dbReference type="InterPro" id="IPR018244">
    <property type="entry name" value="Allrgn_V5/Tpx1_CS"/>
</dbReference>
<dbReference type="Proteomes" id="UP000800092">
    <property type="component" value="Unassembled WGS sequence"/>
</dbReference>
<dbReference type="InterPro" id="IPR035940">
    <property type="entry name" value="CAP_sf"/>
</dbReference>
<feature type="region of interest" description="Disordered" evidence="1">
    <location>
        <begin position="47"/>
        <end position="128"/>
    </location>
</feature>
<evidence type="ECO:0000313" key="4">
    <source>
        <dbReference type="EMBL" id="KAF2236439.1"/>
    </source>
</evidence>
<dbReference type="AlphaFoldDB" id="A0A6A6HF03"/>
<dbReference type="PROSITE" id="PS01009">
    <property type="entry name" value="CRISP_1"/>
    <property type="match status" value="1"/>
</dbReference>
<dbReference type="Gene3D" id="3.40.33.10">
    <property type="entry name" value="CAP"/>
    <property type="match status" value="1"/>
</dbReference>
<dbReference type="SMART" id="SM00198">
    <property type="entry name" value="SCP"/>
    <property type="match status" value="1"/>
</dbReference>
<name>A0A6A6HF03_VIRVR</name>
<dbReference type="SUPFAM" id="SSF55797">
    <property type="entry name" value="PR-1-like"/>
    <property type="match status" value="1"/>
</dbReference>
<dbReference type="EMBL" id="ML991785">
    <property type="protein sequence ID" value="KAF2236439.1"/>
    <property type="molecule type" value="Genomic_DNA"/>
</dbReference>
<reference evidence="4" key="1">
    <citation type="journal article" date="2020" name="Stud. Mycol.">
        <title>101 Dothideomycetes genomes: a test case for predicting lifestyles and emergence of pathogens.</title>
        <authorList>
            <person name="Haridas S."/>
            <person name="Albert R."/>
            <person name="Binder M."/>
            <person name="Bloem J."/>
            <person name="Labutti K."/>
            <person name="Salamov A."/>
            <person name="Andreopoulos B."/>
            <person name="Baker S."/>
            <person name="Barry K."/>
            <person name="Bills G."/>
            <person name="Bluhm B."/>
            <person name="Cannon C."/>
            <person name="Castanera R."/>
            <person name="Culley D."/>
            <person name="Daum C."/>
            <person name="Ezra D."/>
            <person name="Gonzalez J."/>
            <person name="Henrissat B."/>
            <person name="Kuo A."/>
            <person name="Liang C."/>
            <person name="Lipzen A."/>
            <person name="Lutzoni F."/>
            <person name="Magnuson J."/>
            <person name="Mondo S."/>
            <person name="Nolan M."/>
            <person name="Ohm R."/>
            <person name="Pangilinan J."/>
            <person name="Park H.-J."/>
            <person name="Ramirez L."/>
            <person name="Alfaro M."/>
            <person name="Sun H."/>
            <person name="Tritt A."/>
            <person name="Yoshinaga Y."/>
            <person name="Zwiers L.-H."/>
            <person name="Turgeon B."/>
            <person name="Goodwin S."/>
            <person name="Spatafora J."/>
            <person name="Crous P."/>
            <person name="Grigoriev I."/>
        </authorList>
    </citation>
    <scope>NUCLEOTIDE SEQUENCE</scope>
    <source>
        <strain evidence="4">Tuck. ex Michener</strain>
    </source>
</reference>
<gene>
    <name evidence="4" type="ORF">EV356DRAFT_531054</name>
</gene>
<feature type="domain" description="SCP" evidence="3">
    <location>
        <begin position="131"/>
        <end position="293"/>
    </location>
</feature>
<evidence type="ECO:0000313" key="5">
    <source>
        <dbReference type="Proteomes" id="UP000800092"/>
    </source>
</evidence>
<dbReference type="PANTHER" id="PTHR10334">
    <property type="entry name" value="CYSTEINE-RICH SECRETORY PROTEIN-RELATED"/>
    <property type="match status" value="1"/>
</dbReference>
<organism evidence="4 5">
    <name type="scientific">Viridothelium virens</name>
    <name type="common">Speckled blister lichen</name>
    <name type="synonym">Trypethelium virens</name>
    <dbReference type="NCBI Taxonomy" id="1048519"/>
    <lineage>
        <taxon>Eukaryota</taxon>
        <taxon>Fungi</taxon>
        <taxon>Dikarya</taxon>
        <taxon>Ascomycota</taxon>
        <taxon>Pezizomycotina</taxon>
        <taxon>Dothideomycetes</taxon>
        <taxon>Dothideomycetes incertae sedis</taxon>
        <taxon>Trypetheliales</taxon>
        <taxon>Trypetheliaceae</taxon>
        <taxon>Viridothelium</taxon>
    </lineage>
</organism>